<gene>
    <name evidence="3" type="ORF">AN672_18820</name>
</gene>
<keyword evidence="1" id="KW-0812">Transmembrane</keyword>
<dbReference type="AlphaFoldDB" id="A0A0P8KDD4"/>
<comment type="caution">
    <text evidence="2">The sequence shown here is derived from an EMBL/GenBank/DDBJ whole genome shotgun (WGS) entry which is preliminary data.</text>
</comment>
<dbReference type="RefSeq" id="WP_032932598.1">
    <property type="nucleotide sequence ID" value="NZ_CABDWZ010000001.1"/>
</dbReference>
<organism evidence="2 4">
    <name type="scientific">Citrobacter freundii</name>
    <dbReference type="NCBI Taxonomy" id="546"/>
    <lineage>
        <taxon>Bacteria</taxon>
        <taxon>Pseudomonadati</taxon>
        <taxon>Pseudomonadota</taxon>
        <taxon>Gammaproteobacteria</taxon>
        <taxon>Enterobacterales</taxon>
        <taxon>Enterobacteriaceae</taxon>
        <taxon>Citrobacter</taxon>
        <taxon>Citrobacter freundii complex</taxon>
    </lineage>
</organism>
<reference evidence="2 4" key="1">
    <citation type="submission" date="2013-10" db="EMBL/GenBank/DDBJ databases">
        <title>Antibiotic resistance diversity of beta-lactamase producers in the General Hospital Vienna.</title>
        <authorList>
            <person name="Barisic I."/>
            <person name="Mitteregger D."/>
            <person name="Hirschl A.M."/>
            <person name="Noehammer C."/>
            <person name="Wiesinger-Mayr H."/>
        </authorList>
    </citation>
    <scope>NUCLEOTIDE SEQUENCE [LARGE SCALE GENOMIC DNA]</scope>
    <source>
        <strain evidence="2 4">ISC11</strain>
    </source>
</reference>
<evidence type="ECO:0000313" key="2">
    <source>
        <dbReference type="EMBL" id="CDL40480.1"/>
    </source>
</evidence>
<evidence type="ECO:0000256" key="1">
    <source>
        <dbReference type="SAM" id="Phobius"/>
    </source>
</evidence>
<dbReference type="Proteomes" id="UP000019194">
    <property type="component" value="Unassembled WGS sequence"/>
</dbReference>
<evidence type="ECO:0000313" key="3">
    <source>
        <dbReference type="EMBL" id="KPR53958.1"/>
    </source>
</evidence>
<proteinExistence type="predicted"/>
<protein>
    <submittedName>
        <fullName evidence="2">Multidrug resistance protein D</fullName>
    </submittedName>
</protein>
<reference evidence="5" key="2">
    <citation type="submission" date="2015-09" db="EMBL/GenBank/DDBJ databases">
        <title>Prevalence of NDMs in South Africa.</title>
        <authorList>
            <person name="Osei Sekyere J."/>
            <person name="Govinden U."/>
            <person name="Essack S."/>
            <person name="Haldorsen B."/>
            <person name="Samuelsen O."/>
            <person name="Aasnaes B."/>
            <person name="Sundsfjord A."/>
        </authorList>
    </citation>
    <scope>NUCLEOTIDE SEQUENCE [LARGE SCALE GENOMIC DNA]</scope>
    <source>
        <strain evidence="5">ST62:944112508</strain>
    </source>
</reference>
<sequence>MLPEVKFQSRLLHFQVSPRGGYSCYLLLGMMLGFAGMVQQLGLVLSVCALLAWPCSLRR</sequence>
<dbReference type="Proteomes" id="UP000050520">
    <property type="component" value="Unassembled WGS sequence"/>
</dbReference>
<evidence type="ECO:0000313" key="5">
    <source>
        <dbReference type="Proteomes" id="UP000050520"/>
    </source>
</evidence>
<dbReference type="EMBL" id="LJEB01000087">
    <property type="protein sequence ID" value="KPR53958.1"/>
    <property type="molecule type" value="Genomic_DNA"/>
</dbReference>
<reference evidence="3 5" key="3">
    <citation type="journal article" date="2017" name="PLoS ONE">
        <title>Genomic and phenotypic characterisation of fluoroquinolone resistance mechanisms in Enterobacteriaceae in Durban, South Africa.</title>
        <authorList>
            <person name="Osei Sekyere J."/>
            <person name="Amoako D.G."/>
        </authorList>
    </citation>
    <scope>NUCLEOTIDE SEQUENCE [LARGE SCALE GENOMIC DNA]</scope>
    <source>
        <strain evidence="3 5">ST62:944112508</strain>
    </source>
</reference>
<keyword evidence="1" id="KW-0472">Membrane</keyword>
<keyword evidence="1" id="KW-1133">Transmembrane helix</keyword>
<name>A0A0P8KDD4_CITFR</name>
<accession>A0A0P8KDD4</accession>
<dbReference type="EMBL" id="CBWP010000072">
    <property type="protein sequence ID" value="CDL40480.1"/>
    <property type="molecule type" value="Genomic_DNA"/>
</dbReference>
<evidence type="ECO:0000313" key="4">
    <source>
        <dbReference type="Proteomes" id="UP000019194"/>
    </source>
</evidence>
<feature type="transmembrane region" description="Helical" evidence="1">
    <location>
        <begin position="20"/>
        <end position="53"/>
    </location>
</feature>